<keyword evidence="2" id="KW-1185">Reference proteome</keyword>
<reference evidence="1 2" key="1">
    <citation type="journal article" date="2005" name="Nature">
        <title>The genome sequence of the rice blast fungus Magnaporthe grisea.</title>
        <authorList>
            <person name="Dean R.A."/>
            <person name="Talbot N.J."/>
            <person name="Ebbole D.J."/>
            <person name="Farman M.L."/>
            <person name="Mitchell T.K."/>
            <person name="Orbach M.J."/>
            <person name="Thon M."/>
            <person name="Kulkarni R."/>
            <person name="Xu J.R."/>
            <person name="Pan H."/>
            <person name="Read N.D."/>
            <person name="Lee Y.H."/>
            <person name="Carbone I."/>
            <person name="Brown D."/>
            <person name="Oh Y.Y."/>
            <person name="Donofrio N."/>
            <person name="Jeong J.S."/>
            <person name="Soanes D.M."/>
            <person name="Djonovic S."/>
            <person name="Kolomiets E."/>
            <person name="Rehmeyer C."/>
            <person name="Li W."/>
            <person name="Harding M."/>
            <person name="Kim S."/>
            <person name="Lebrun M.H."/>
            <person name="Bohnert H."/>
            <person name="Coughlan S."/>
            <person name="Butler J."/>
            <person name="Calvo S."/>
            <person name="Ma L.J."/>
            <person name="Nicol R."/>
            <person name="Purcell S."/>
            <person name="Nusbaum C."/>
            <person name="Galagan J.E."/>
            <person name="Birren B.W."/>
        </authorList>
    </citation>
    <scope>NUCLEOTIDE SEQUENCE [LARGE SCALE GENOMIC DNA]</scope>
    <source>
        <strain evidence="2">70-15 / ATCC MYA-4617 / FGSC 8958</strain>
    </source>
</reference>
<dbReference type="EMBL" id="JH165202">
    <property type="protein sequence ID" value="KYQ30570.1"/>
    <property type="molecule type" value="Genomic_DNA"/>
</dbReference>
<dbReference type="OMA" id="AAFHIWH"/>
<dbReference type="Pfam" id="PF06966">
    <property type="entry name" value="DUF1295"/>
    <property type="match status" value="1"/>
</dbReference>
<dbReference type="OrthoDB" id="67965at2759"/>
<accession>A0A151V4R9</accession>
<evidence type="ECO:0008006" key="3">
    <source>
        <dbReference type="Google" id="ProtNLM"/>
    </source>
</evidence>
<dbReference type="AlphaFoldDB" id="A0A151V4R9"/>
<dbReference type="GeneID" id="2681797"/>
<sequence>MPHEQPVKIVERGVKRRSVAGTAVFLGLRSLDIPLQYKLLTGEWSLPLLSRIGLRPCAAALAPRTTTGIAAADRLGLTNPTLLLLAMAVGAAAKQCYWLTAICNEEFGPRASLIISAFNTAFNSINSMMLMTSLTSAANAWPGQVEGISAPMAVGAVLYVTGMYLEVVSEIQRRAFKENPKTKGKVCRTGLWRVARHINYGGYALWRSGYSLAAGGWIWGAMSAAFNLSAFIGSSIPELGSYMDKRYGREWQEYCGETRWVILPGFY</sequence>
<dbReference type="InterPro" id="IPR010721">
    <property type="entry name" value="UstE-like"/>
</dbReference>
<dbReference type="KEGG" id="mgr:MGG_10170"/>
<dbReference type="RefSeq" id="XP_016846074.1">
    <property type="nucleotide sequence ID" value="XM_016990477.1"/>
</dbReference>
<dbReference type="Proteomes" id="UP000009058">
    <property type="component" value="Unassembled WGS sequence"/>
</dbReference>
<evidence type="ECO:0000313" key="1">
    <source>
        <dbReference type="EMBL" id="KYQ30570.1"/>
    </source>
</evidence>
<protein>
    <recommendedName>
        <fullName evidence="3">Steroid 5-alpha reductase C-terminal domain-containing protein</fullName>
    </recommendedName>
</protein>
<dbReference type="eggNOG" id="ENOG502RZZ4">
    <property type="taxonomic scope" value="Eukaryota"/>
</dbReference>
<dbReference type="PANTHER" id="PTHR32251:SF15">
    <property type="entry name" value="3-OXO-5-ALPHA-STEROID 4-DEHYDROGENASE (DUF1295)"/>
    <property type="match status" value="1"/>
</dbReference>
<organism evidence="1 2">
    <name type="scientific">Pyricularia oryzae (strain 70-15 / ATCC MYA-4617 / FGSC 8958)</name>
    <name type="common">Rice blast fungus</name>
    <name type="synonym">Magnaporthe oryzae</name>
    <dbReference type="NCBI Taxonomy" id="242507"/>
    <lineage>
        <taxon>Eukaryota</taxon>
        <taxon>Fungi</taxon>
        <taxon>Dikarya</taxon>
        <taxon>Ascomycota</taxon>
        <taxon>Pezizomycotina</taxon>
        <taxon>Sordariomycetes</taxon>
        <taxon>Sordariomycetidae</taxon>
        <taxon>Magnaporthales</taxon>
        <taxon>Pyriculariaceae</taxon>
        <taxon>Pyricularia</taxon>
    </lineage>
</organism>
<dbReference type="STRING" id="242507.A0A151V4R9"/>
<dbReference type="VEuPathDB" id="FungiDB:MGG_10170"/>
<gene>
    <name evidence="1" type="ORF">MGG_10170</name>
</gene>
<dbReference type="Gene3D" id="1.20.120.1630">
    <property type="match status" value="1"/>
</dbReference>
<dbReference type="InParanoid" id="A0A151V4R9"/>
<evidence type="ECO:0000313" key="2">
    <source>
        <dbReference type="Proteomes" id="UP000009058"/>
    </source>
</evidence>
<name>A0A151V4R9_PYRO7</name>
<dbReference type="PANTHER" id="PTHR32251">
    <property type="entry name" value="3-OXO-5-ALPHA-STEROID 4-DEHYDROGENASE"/>
    <property type="match status" value="1"/>
</dbReference>
<proteinExistence type="predicted"/>
<dbReference type="GO" id="GO:0016020">
    <property type="term" value="C:membrane"/>
    <property type="evidence" value="ECO:0007669"/>
    <property type="project" value="TreeGrafter"/>
</dbReference>